<feature type="chain" id="PRO_5046472731" description="Secreted protein" evidence="2">
    <location>
        <begin position="24"/>
        <end position="133"/>
    </location>
</feature>
<name>A0ABU5UXV4_9GAMM</name>
<accession>A0ABU5UXV4</accession>
<dbReference type="Proteomes" id="UP001301653">
    <property type="component" value="Unassembled WGS sequence"/>
</dbReference>
<evidence type="ECO:0000313" key="3">
    <source>
        <dbReference type="EMBL" id="MEA5665931.1"/>
    </source>
</evidence>
<dbReference type="RefSeq" id="WP_323437578.1">
    <property type="nucleotide sequence ID" value="NZ_JAYFUH010000001.1"/>
</dbReference>
<protein>
    <recommendedName>
        <fullName evidence="5">Secreted protein</fullName>
    </recommendedName>
</protein>
<dbReference type="EMBL" id="JAYFUH010000001">
    <property type="protein sequence ID" value="MEA5665931.1"/>
    <property type="molecule type" value="Genomic_DNA"/>
</dbReference>
<feature type="signal peptide" evidence="2">
    <location>
        <begin position="1"/>
        <end position="23"/>
    </location>
</feature>
<evidence type="ECO:0008006" key="5">
    <source>
        <dbReference type="Google" id="ProtNLM"/>
    </source>
</evidence>
<organism evidence="3 4">
    <name type="scientific">Stenotrophomonas capsici</name>
    <dbReference type="NCBI Taxonomy" id="3110230"/>
    <lineage>
        <taxon>Bacteria</taxon>
        <taxon>Pseudomonadati</taxon>
        <taxon>Pseudomonadota</taxon>
        <taxon>Gammaproteobacteria</taxon>
        <taxon>Lysobacterales</taxon>
        <taxon>Lysobacteraceae</taxon>
        <taxon>Stenotrophomonas</taxon>
    </lineage>
</organism>
<keyword evidence="2" id="KW-0732">Signal</keyword>
<proteinExistence type="predicted"/>
<evidence type="ECO:0000313" key="4">
    <source>
        <dbReference type="Proteomes" id="UP001301653"/>
    </source>
</evidence>
<feature type="region of interest" description="Disordered" evidence="1">
    <location>
        <begin position="106"/>
        <end position="133"/>
    </location>
</feature>
<reference evidence="3 4" key="1">
    <citation type="submission" date="2023-12" db="EMBL/GenBank/DDBJ databases">
        <title>Stenotrophomonas guangdongensis sp. nov., isolated from wilted pepper plants (Capsicum annuum).</title>
        <authorList>
            <person name="Qiu M."/>
            <person name="Li Y."/>
            <person name="Liu Q."/>
            <person name="Zhang X."/>
            <person name="Huang Y."/>
            <person name="Guo R."/>
            <person name="Hu M."/>
            <person name="Zhou J."/>
            <person name="Zhou X."/>
        </authorList>
    </citation>
    <scope>NUCLEOTIDE SEQUENCE [LARGE SCALE GENOMIC DNA]</scope>
    <source>
        <strain evidence="3 4">MH1</strain>
    </source>
</reference>
<evidence type="ECO:0000256" key="1">
    <source>
        <dbReference type="SAM" id="MobiDB-lite"/>
    </source>
</evidence>
<feature type="compositionally biased region" description="Polar residues" evidence="1">
    <location>
        <begin position="117"/>
        <end position="133"/>
    </location>
</feature>
<gene>
    <name evidence="3" type="ORF">VA603_00040</name>
</gene>
<keyword evidence="4" id="KW-1185">Reference proteome</keyword>
<comment type="caution">
    <text evidence="3">The sequence shown here is derived from an EMBL/GenBank/DDBJ whole genome shotgun (WGS) entry which is preliminary data.</text>
</comment>
<sequence>MMNRTALLVLAGSLLAAPFAAQAAPPAATAAPAGTVQQGTFASEQLQKDVLQHMYVLLRNDGCQELLNVVPFLRAQPEGEMGSRNWSETWVFECSNGRDEIDARFQETPQDGGADYSVSSATRHTFGTPTATK</sequence>
<evidence type="ECO:0000256" key="2">
    <source>
        <dbReference type="SAM" id="SignalP"/>
    </source>
</evidence>